<reference evidence="1" key="1">
    <citation type="submission" date="2020-12" db="EMBL/GenBank/DDBJ databases">
        <title>Desulfobium dissulfuricans gen. nov., sp. nov., a novel mesophilic, sulfate-reducing bacterium isolated from a deep-sea hydrothermal vent.</title>
        <authorList>
            <person name="Hashimoto Y."/>
            <person name="Tame A."/>
            <person name="Sawayama S."/>
            <person name="Miyazaki J."/>
            <person name="Takai K."/>
            <person name="Nakagawa S."/>
        </authorList>
    </citation>
    <scope>NUCLEOTIDE SEQUENCE</scope>
    <source>
        <strain evidence="1">GF1</strain>
    </source>
</reference>
<dbReference type="AlphaFoldDB" id="A0A915XL05"/>
<dbReference type="Proteomes" id="UP001063350">
    <property type="component" value="Chromosome"/>
</dbReference>
<dbReference type="EMBL" id="AP024233">
    <property type="protein sequence ID" value="BCO08981.1"/>
    <property type="molecule type" value="Genomic_DNA"/>
</dbReference>
<dbReference type="Gene3D" id="2.160.20.80">
    <property type="entry name" value="E3 ubiquitin-protein ligase SopA"/>
    <property type="match status" value="1"/>
</dbReference>
<gene>
    <name evidence="1" type="ORF">GF1_13570</name>
</gene>
<evidence type="ECO:0000313" key="2">
    <source>
        <dbReference type="Proteomes" id="UP001063350"/>
    </source>
</evidence>
<dbReference type="Pfam" id="PF00805">
    <property type="entry name" value="Pentapeptide"/>
    <property type="match status" value="2"/>
</dbReference>
<keyword evidence="2" id="KW-1185">Reference proteome</keyword>
<organism evidence="1 2">
    <name type="scientific">Desulfolithobacter dissulfuricans</name>
    <dbReference type="NCBI Taxonomy" id="2795293"/>
    <lineage>
        <taxon>Bacteria</taxon>
        <taxon>Pseudomonadati</taxon>
        <taxon>Thermodesulfobacteriota</taxon>
        <taxon>Desulfobulbia</taxon>
        <taxon>Desulfobulbales</taxon>
        <taxon>Desulfobulbaceae</taxon>
        <taxon>Desulfolithobacter</taxon>
    </lineage>
</organism>
<proteinExistence type="predicted"/>
<name>A0A915XL05_9BACT</name>
<dbReference type="InterPro" id="IPR051082">
    <property type="entry name" value="Pentapeptide-BTB/POZ_domain"/>
</dbReference>
<dbReference type="PANTHER" id="PTHR14136">
    <property type="entry name" value="BTB_POZ DOMAIN-CONTAINING PROTEIN KCTD9"/>
    <property type="match status" value="1"/>
</dbReference>
<dbReference type="PROSITE" id="PS51257">
    <property type="entry name" value="PROKAR_LIPOPROTEIN"/>
    <property type="match status" value="1"/>
</dbReference>
<evidence type="ECO:0008006" key="3">
    <source>
        <dbReference type="Google" id="ProtNLM"/>
    </source>
</evidence>
<sequence>MELTMKHTVWSLVLVLLLAVGCGPATQHRLEEKTGSSRLSPEDVLSLVEGNTLFLQSYGEESYYYFDPSSTVFARDIYNNQEVGRWDVSDQGELCIRMRSWWYGDLRCFEVFTDPGKKYYFLVNGSGVRQYTAELLQGDSQNLYHEIKTKKRKSFRSSIRTKAAESAARPEKKILLEEEAGGVEDSVLPRPKVDKRELEATVKWMARDCPDCKLAGSDLQKADLVQANLRGADLSYANLRMANLRRANLQGAKLEKANLIYANLPGANLRDANLRGAILRGANLIRADLTGADLTDADLTDALLDGVKGLK</sequence>
<protein>
    <recommendedName>
        <fullName evidence="3">Pentapeptide repeat protein</fullName>
    </recommendedName>
</protein>
<evidence type="ECO:0000313" key="1">
    <source>
        <dbReference type="EMBL" id="BCO08981.1"/>
    </source>
</evidence>
<dbReference type="SUPFAM" id="SSF141571">
    <property type="entry name" value="Pentapeptide repeat-like"/>
    <property type="match status" value="1"/>
</dbReference>
<dbReference type="KEGG" id="ddu:GF1_13570"/>
<dbReference type="InterPro" id="IPR001646">
    <property type="entry name" value="5peptide_repeat"/>
</dbReference>
<dbReference type="PANTHER" id="PTHR14136:SF17">
    <property type="entry name" value="BTB_POZ DOMAIN-CONTAINING PROTEIN KCTD9"/>
    <property type="match status" value="1"/>
</dbReference>
<accession>A0A915XL05</accession>